<dbReference type="InterPro" id="IPR011989">
    <property type="entry name" value="ARM-like"/>
</dbReference>
<reference evidence="1 2" key="1">
    <citation type="submission" date="2016-10" db="EMBL/GenBank/DDBJ databases">
        <authorList>
            <person name="de Groot N.N."/>
        </authorList>
    </citation>
    <scope>NUCLEOTIDE SEQUENCE [LARGE SCALE GENOMIC DNA]</scope>
    <source>
        <strain evidence="1 2">CGMCC 1.9156</strain>
    </source>
</reference>
<accession>A0A1I2CAM7</accession>
<dbReference type="PROSITE" id="PS51257">
    <property type="entry name" value="PROKAR_LIPOPROTEIN"/>
    <property type="match status" value="1"/>
</dbReference>
<name>A0A1I2CAM7_9BACT</name>
<dbReference type="Proteomes" id="UP000198964">
    <property type="component" value="Unassembled WGS sequence"/>
</dbReference>
<protein>
    <recommendedName>
        <fullName evidence="3">HEAT repeat domain-containing protein</fullName>
    </recommendedName>
</protein>
<evidence type="ECO:0000313" key="1">
    <source>
        <dbReference type="EMBL" id="SFE65242.1"/>
    </source>
</evidence>
<proteinExistence type="predicted"/>
<evidence type="ECO:0000313" key="2">
    <source>
        <dbReference type="Proteomes" id="UP000198964"/>
    </source>
</evidence>
<keyword evidence="2" id="KW-1185">Reference proteome</keyword>
<dbReference type="InterPro" id="IPR016024">
    <property type="entry name" value="ARM-type_fold"/>
</dbReference>
<organism evidence="1 2">
    <name type="scientific">Sunxiuqinia elliptica</name>
    <dbReference type="NCBI Taxonomy" id="655355"/>
    <lineage>
        <taxon>Bacteria</taxon>
        <taxon>Pseudomonadati</taxon>
        <taxon>Bacteroidota</taxon>
        <taxon>Bacteroidia</taxon>
        <taxon>Marinilabiliales</taxon>
        <taxon>Prolixibacteraceae</taxon>
        <taxon>Sunxiuqinia</taxon>
    </lineage>
</organism>
<gene>
    <name evidence="1" type="ORF">SAMN05216283_101668</name>
</gene>
<evidence type="ECO:0008006" key="3">
    <source>
        <dbReference type="Google" id="ProtNLM"/>
    </source>
</evidence>
<sequence>MKHISFLLILFLSLLFISCGKEQNKGFAIVIDSTSYRKAQKEVEAYANAIEQEGLKTYLIIDQWQHPDSIKNRLLNLYTKDKFPIEGAVFIGAIPVPMLRDAQHLSTAFKMDQNRYKWSRSSIPSDRFYDDFDLQFSYLKQDTTHSLYHYYSLNPESPQELTVDIYTARIKPKEGKDKYDKLKAYLSKVVAYKQAPRLAQQVLFFTGHGYNSEAPRAYMDEKIAISQQFSHLEGQKNWLEYINFSFDTHIKFRLMSELKRNNLDIALLHHHGGTKAQYLNGMPETSAVKGSIENIKYYLRSKLSKAGTSKEKQKLIIERYQKYYGVPKDWFEGTFDTNQIRKDSIFNANLDIYVEDMKGYTPNAKFIMLDACFTGSFHQDTYLAGEYIFSTGNTIVAQANSVNVFQDKWPDEMVGLIGLGLRVGHWNKMTCTLETHLLGDPTFAFQSPNNTLDINHILIEYQNDLTFWKNQLNSEYADIQALALRMLFDIEGSNSSSLLLEKFETSPFFTVRAEAFKLLSFCRDANFVTAINLGVNDSYELIQRLSALYLLRSGDESHIPFLIEALLRNNLSKRVNYNLRNAISAYSQQSLTNELEKQIDNKEYLLNKEDKRKSLQKTIDYNTEKAAKYVDEILATPQDVKNAYFNLRAFRNITVHSHLDKLISYTDTVKNKKLKLAATEMLGWFKYSSKRNQIIDFCESSLQKEEKQNIKSELTRTLNRIKIKP</sequence>
<dbReference type="Gene3D" id="1.25.10.10">
    <property type="entry name" value="Leucine-rich Repeat Variant"/>
    <property type="match status" value="1"/>
</dbReference>
<dbReference type="SUPFAM" id="SSF48371">
    <property type="entry name" value="ARM repeat"/>
    <property type="match status" value="1"/>
</dbReference>
<dbReference type="AlphaFoldDB" id="A0A1I2CAM7"/>
<dbReference type="STRING" id="655355.SAMN05216283_101668"/>
<dbReference type="EMBL" id="FONW01000001">
    <property type="protein sequence ID" value="SFE65242.1"/>
    <property type="molecule type" value="Genomic_DNA"/>
</dbReference>